<dbReference type="EMBL" id="JAKLMC020000003">
    <property type="protein sequence ID" value="KAK5957232.1"/>
    <property type="molecule type" value="Genomic_DNA"/>
</dbReference>
<dbReference type="PANTHER" id="PTHR43008:SF14">
    <property type="entry name" value="DEHYDROGENASE ARBD, PUTATIVE-RELATED"/>
    <property type="match status" value="1"/>
</dbReference>
<evidence type="ECO:0000256" key="1">
    <source>
        <dbReference type="ARBA" id="ARBA00006484"/>
    </source>
</evidence>
<dbReference type="Gene3D" id="3.40.50.720">
    <property type="entry name" value="NAD(P)-binding Rossmann-like Domain"/>
    <property type="match status" value="1"/>
</dbReference>
<dbReference type="Proteomes" id="UP001316803">
    <property type="component" value="Unassembled WGS sequence"/>
</dbReference>
<keyword evidence="8" id="KW-1185">Reference proteome</keyword>
<dbReference type="GO" id="GO:0047038">
    <property type="term" value="F:D-arabinitol 2-dehydrogenase activity"/>
    <property type="evidence" value="ECO:0007669"/>
    <property type="project" value="UniProtKB-EC"/>
</dbReference>
<dbReference type="InterPro" id="IPR020904">
    <property type="entry name" value="Sc_DH/Rdtase_CS"/>
</dbReference>
<dbReference type="PRINTS" id="PR00081">
    <property type="entry name" value="GDHRDH"/>
</dbReference>
<gene>
    <name evidence="7" type="ORF">OHC33_001604</name>
</gene>
<sequence length="289" mass="30980">MPPYVAYSLLLRGQSVISRNIFKRYTHSVPRTLPCFSLEGKTCVVTGASQGLGSQILAAFVLSGARGAVVDLKLSSANKAVDELKAEAKRAGLTAPEIRGYECDVSSKDGATNTFDQIVKDFGKVDVMVTNAGITGGSPAETYDLDDWKQMLDVNVNGTFMFAQAAGKHMIDNKIKGSIILVSSMSGSIVNRPQKQSAYNVSKAAAGHMMRSLASEWGEHGIRVNALSPGYIQTAANEGDEMEELSKEWVKMIPLHRIATPEEFRGTVVFMASDASSYMTGADIIVDGG</sequence>
<dbReference type="GO" id="GO:0050664">
    <property type="term" value="F:oxidoreductase activity, acting on NAD(P)H, oxygen as acceptor"/>
    <property type="evidence" value="ECO:0007669"/>
    <property type="project" value="TreeGrafter"/>
</dbReference>
<dbReference type="PROSITE" id="PS00061">
    <property type="entry name" value="ADH_SHORT"/>
    <property type="match status" value="1"/>
</dbReference>
<name>A0AAN8IRI7_9EURO</name>
<dbReference type="PANTHER" id="PTHR43008">
    <property type="entry name" value="BENZIL REDUCTASE"/>
    <property type="match status" value="1"/>
</dbReference>
<dbReference type="InterPro" id="IPR002347">
    <property type="entry name" value="SDR_fam"/>
</dbReference>
<protein>
    <recommendedName>
        <fullName evidence="6">D-arabinitol 2-dehydrogenase [ribulose-forming]</fullName>
        <ecNumber evidence="5">1.1.1.250</ecNumber>
    </recommendedName>
</protein>
<reference evidence="7 8" key="1">
    <citation type="submission" date="2022-12" db="EMBL/GenBank/DDBJ databases">
        <title>Genomic features and morphological characterization of a novel Knufia sp. strain isolated from spacecraft assembly facility.</title>
        <authorList>
            <person name="Teixeira M."/>
            <person name="Chander A.M."/>
            <person name="Stajich J.E."/>
            <person name="Venkateswaran K."/>
        </authorList>
    </citation>
    <scope>NUCLEOTIDE SEQUENCE [LARGE SCALE GENOMIC DNA]</scope>
    <source>
        <strain evidence="7 8">FJI-L2-BK-P2</strain>
    </source>
</reference>
<keyword evidence="3" id="KW-0560">Oxidoreductase</keyword>
<evidence type="ECO:0000256" key="2">
    <source>
        <dbReference type="ARBA" id="ARBA00022857"/>
    </source>
</evidence>
<comment type="pathway">
    <text evidence="4">Carbohydrate metabolism; D-arabinitol metabolism.</text>
</comment>
<comment type="caution">
    <text evidence="7">The sequence shown here is derived from an EMBL/GenBank/DDBJ whole genome shotgun (WGS) entry which is preliminary data.</text>
</comment>
<comment type="similarity">
    <text evidence="1">Belongs to the short-chain dehydrogenases/reductases (SDR) family.</text>
</comment>
<dbReference type="EC" id="1.1.1.250" evidence="5"/>
<dbReference type="FunFam" id="3.40.50.720:FF:000240">
    <property type="entry name" value="SDR family oxidoreductase"/>
    <property type="match status" value="1"/>
</dbReference>
<organism evidence="7 8">
    <name type="scientific">Knufia fluminis</name>
    <dbReference type="NCBI Taxonomy" id="191047"/>
    <lineage>
        <taxon>Eukaryota</taxon>
        <taxon>Fungi</taxon>
        <taxon>Dikarya</taxon>
        <taxon>Ascomycota</taxon>
        <taxon>Pezizomycotina</taxon>
        <taxon>Eurotiomycetes</taxon>
        <taxon>Chaetothyriomycetidae</taxon>
        <taxon>Chaetothyriales</taxon>
        <taxon>Trichomeriaceae</taxon>
        <taxon>Knufia</taxon>
    </lineage>
</organism>
<dbReference type="Pfam" id="PF13561">
    <property type="entry name" value="adh_short_C2"/>
    <property type="match status" value="1"/>
</dbReference>
<dbReference type="GO" id="GO:0005975">
    <property type="term" value="P:carbohydrate metabolic process"/>
    <property type="evidence" value="ECO:0007669"/>
    <property type="project" value="UniProtKB-ARBA"/>
</dbReference>
<proteinExistence type="inferred from homology"/>
<accession>A0AAN8IRI7</accession>
<evidence type="ECO:0000313" key="8">
    <source>
        <dbReference type="Proteomes" id="UP001316803"/>
    </source>
</evidence>
<evidence type="ECO:0000256" key="6">
    <source>
        <dbReference type="ARBA" id="ARBA00070881"/>
    </source>
</evidence>
<evidence type="ECO:0000256" key="3">
    <source>
        <dbReference type="ARBA" id="ARBA00023002"/>
    </source>
</evidence>
<keyword evidence="2" id="KW-0521">NADP</keyword>
<evidence type="ECO:0000256" key="4">
    <source>
        <dbReference type="ARBA" id="ARBA00060719"/>
    </source>
</evidence>
<dbReference type="SUPFAM" id="SSF51735">
    <property type="entry name" value="NAD(P)-binding Rossmann-fold domains"/>
    <property type="match status" value="1"/>
</dbReference>
<evidence type="ECO:0000313" key="7">
    <source>
        <dbReference type="EMBL" id="KAK5957232.1"/>
    </source>
</evidence>
<dbReference type="PRINTS" id="PR00080">
    <property type="entry name" value="SDRFAMILY"/>
</dbReference>
<dbReference type="InterPro" id="IPR036291">
    <property type="entry name" value="NAD(P)-bd_dom_sf"/>
</dbReference>
<dbReference type="AlphaFoldDB" id="A0AAN8IRI7"/>
<evidence type="ECO:0000256" key="5">
    <source>
        <dbReference type="ARBA" id="ARBA00066831"/>
    </source>
</evidence>